<dbReference type="SUPFAM" id="SSF53756">
    <property type="entry name" value="UDP-Glycosyltransferase/glycogen phosphorylase"/>
    <property type="match status" value="1"/>
</dbReference>
<organism evidence="1">
    <name type="scientific">marine metagenome</name>
    <dbReference type="NCBI Taxonomy" id="408172"/>
    <lineage>
        <taxon>unclassified sequences</taxon>
        <taxon>metagenomes</taxon>
        <taxon>ecological metagenomes</taxon>
    </lineage>
</organism>
<reference evidence="1" key="1">
    <citation type="submission" date="2018-05" db="EMBL/GenBank/DDBJ databases">
        <authorList>
            <person name="Lanie J.A."/>
            <person name="Ng W.-L."/>
            <person name="Kazmierczak K.M."/>
            <person name="Andrzejewski T.M."/>
            <person name="Davidsen T.M."/>
            <person name="Wayne K.J."/>
            <person name="Tettelin H."/>
            <person name="Glass J.I."/>
            <person name="Rusch D."/>
            <person name="Podicherti R."/>
            <person name="Tsui H.-C.T."/>
            <person name="Winkler M.E."/>
        </authorList>
    </citation>
    <scope>NUCLEOTIDE SEQUENCE</scope>
</reference>
<gene>
    <name evidence="1" type="ORF">METZ01_LOCUS242825</name>
</gene>
<sequence length="146" mass="16828">MATPAINNIANYYNEPEIILIGSFVSIETLKNNPKVTETHILEKKYMNLYKLANKLGEFDVYFSFRSSFRAKLFKFLISSKNKYQFNKYKHRNLHQVEKYNNFINDSLNTNFSAGRLSLYRDFSGVNTNNSKLTLGINPGASYGDA</sequence>
<proteinExistence type="predicted"/>
<evidence type="ECO:0000313" key="1">
    <source>
        <dbReference type="EMBL" id="SVB89971.1"/>
    </source>
</evidence>
<name>A0A382HU02_9ZZZZ</name>
<protein>
    <submittedName>
        <fullName evidence="1">Uncharacterized protein</fullName>
    </submittedName>
</protein>
<feature type="non-terminal residue" evidence="1">
    <location>
        <position position="146"/>
    </location>
</feature>
<dbReference type="EMBL" id="UINC01062905">
    <property type="protein sequence ID" value="SVB89971.1"/>
    <property type="molecule type" value="Genomic_DNA"/>
</dbReference>
<accession>A0A382HU02</accession>
<dbReference type="Gene3D" id="3.40.50.2000">
    <property type="entry name" value="Glycogen Phosphorylase B"/>
    <property type="match status" value="1"/>
</dbReference>
<dbReference type="AlphaFoldDB" id="A0A382HU02"/>